<protein>
    <recommendedName>
        <fullName evidence="4">SH3 domain-containing protein</fullName>
    </recommendedName>
</protein>
<feature type="signal peptide" evidence="1">
    <location>
        <begin position="1"/>
        <end position="21"/>
    </location>
</feature>
<dbReference type="Proteomes" id="UP000325177">
    <property type="component" value="Chromosome"/>
</dbReference>
<keyword evidence="3" id="KW-1185">Reference proteome</keyword>
<name>A0A5P1UVP4_9GAMM</name>
<dbReference type="KEGG" id="asue:F2A31_13430"/>
<dbReference type="EMBL" id="CP043909">
    <property type="protein sequence ID" value="QER40644.1"/>
    <property type="molecule type" value="Genomic_DNA"/>
</dbReference>
<feature type="chain" id="PRO_5025070880" description="SH3 domain-containing protein" evidence="1">
    <location>
        <begin position="22"/>
        <end position="130"/>
    </location>
</feature>
<dbReference type="RefSeq" id="WP_150026882.1">
    <property type="nucleotide sequence ID" value="NZ_CP043909.1"/>
</dbReference>
<dbReference type="AlphaFoldDB" id="A0A5P1UVP4"/>
<sequence>MNKMKGLLVIVLVMSPVVSFAGFADTLRDLRNTLGQVSETTKQVAGISQDVRGAAGQNQQAGMQTNLAAGQTLRPKVNNISLYQSPNKSSAVIQKLSKSTDLVFSGNMQQGLYEVATDHGTGWVESHLVQ</sequence>
<gene>
    <name evidence="2" type="ORF">F2A31_13430</name>
</gene>
<evidence type="ECO:0008006" key="4">
    <source>
        <dbReference type="Google" id="ProtNLM"/>
    </source>
</evidence>
<organism evidence="2 3">
    <name type="scientific">Acinetobacter suaedae</name>
    <dbReference type="NCBI Taxonomy" id="2609668"/>
    <lineage>
        <taxon>Bacteria</taxon>
        <taxon>Pseudomonadati</taxon>
        <taxon>Pseudomonadota</taxon>
        <taxon>Gammaproteobacteria</taxon>
        <taxon>Moraxellales</taxon>
        <taxon>Moraxellaceae</taxon>
        <taxon>Acinetobacter</taxon>
    </lineage>
</organism>
<reference evidence="2 3" key="1">
    <citation type="submission" date="2019-09" db="EMBL/GenBank/DDBJ databases">
        <title>Acinetobacter sp. C16S1 isolated from saline soil.</title>
        <authorList>
            <person name="Xu L."/>
            <person name="Sun J.-Q."/>
        </authorList>
    </citation>
    <scope>NUCLEOTIDE SEQUENCE [LARGE SCALE GENOMIC DNA]</scope>
    <source>
        <strain evidence="2 3">C16S1</strain>
    </source>
</reference>
<evidence type="ECO:0000313" key="3">
    <source>
        <dbReference type="Proteomes" id="UP000325177"/>
    </source>
</evidence>
<evidence type="ECO:0000313" key="2">
    <source>
        <dbReference type="EMBL" id="QER40644.1"/>
    </source>
</evidence>
<dbReference type="Gene3D" id="2.30.30.40">
    <property type="entry name" value="SH3 Domains"/>
    <property type="match status" value="1"/>
</dbReference>
<keyword evidence="1" id="KW-0732">Signal</keyword>
<accession>A0A5P1UVP4</accession>
<proteinExistence type="predicted"/>
<evidence type="ECO:0000256" key="1">
    <source>
        <dbReference type="SAM" id="SignalP"/>
    </source>
</evidence>